<evidence type="ECO:0000256" key="4">
    <source>
        <dbReference type="ARBA" id="ARBA00022840"/>
    </source>
</evidence>
<dbReference type="InterPro" id="IPR027417">
    <property type="entry name" value="P-loop_NTPase"/>
</dbReference>
<dbReference type="PROSITE" id="PS50893">
    <property type="entry name" value="ABC_TRANSPORTER_2"/>
    <property type="match status" value="2"/>
</dbReference>
<dbReference type="OrthoDB" id="2110130at2759"/>
<keyword evidence="3" id="KW-0547">Nucleotide-binding</keyword>
<evidence type="ECO:0000256" key="1">
    <source>
        <dbReference type="ARBA" id="ARBA00004141"/>
    </source>
</evidence>
<dbReference type="PROSITE" id="PS00211">
    <property type="entry name" value="ABC_TRANSPORTER_1"/>
    <property type="match status" value="1"/>
</dbReference>
<dbReference type="Pfam" id="PF00005">
    <property type="entry name" value="ABC_tran"/>
    <property type="match status" value="2"/>
</dbReference>
<accession>A0A1V6PN71</accession>
<sequence>MTTILASCKQTRFHLLDDNPSSEVDVEGLDIVVTSPAPAEDATKSKVKGKSKAKSAGRELISDGHLRLKGGIHYGLLGRNGTGKSTLLRAMSDKLIPGIPHATRIAILQQTDGEKGPAGNAWLKPESPVLESVLSSDEARNEAVSTVNFLSRSFETENPLEPVKAIRKIRHQYAERKLFLAHKNANLKSGARGLQARKELKAAEAKLELTQKMVTQDPDSIDADTIQTDTQEAVETLQSLQSQLEEMNLADMEKEARRILLGLGFKEDAFEEKVSALSGGWRMRCMLASILIQKPDIMILDEPTNFLDLLGVVWLENYLQRLRQDSETTIVIVSHDRDFINAVCEEIVILRDKKLNYFRGNLAAYEQDHEEQKLYLGRMKEAQERQIAHMEASIQQNLKIGKKTNDDNKLRQAKSRQKKVDDRMGLQVSANGGRFKLNRDLVGYHLSSRAEIEVPTDEKGATMCLPSATELRFPGPLVSLEGITFRYKNDRVVLDEINLVVHIGDRVGIMGLNGSGKTTLICVLNGQIPPSKGKVSTHSRLKVGYYGQHSVEELQERGRGEPSLTALGLVMAESEGTLSEGEVRGLLSSMGLQGRIASDVPVAKLSGGQLVRLVLARIVWSAPQLLILDEITTHLDFHTVTALATALSSFNGAIILVSHDRFLVRSVIEGKRDSEHKLDDDFEGLKEEEEMKTRRRSVYVLKAGKLNEQTKGVEEFEQSLVKRVQKMLAT</sequence>
<feature type="coiled-coil region" evidence="5">
    <location>
        <begin position="230"/>
        <end position="257"/>
    </location>
</feature>
<evidence type="ECO:0000256" key="6">
    <source>
        <dbReference type="SAM" id="MobiDB-lite"/>
    </source>
</evidence>
<name>A0A1V6PN71_PENDC</name>
<dbReference type="GO" id="GO:0005524">
    <property type="term" value="F:ATP binding"/>
    <property type="evidence" value="ECO:0007669"/>
    <property type="project" value="UniProtKB-KW"/>
</dbReference>
<keyword evidence="5" id="KW-0175">Coiled coil</keyword>
<dbReference type="InterPro" id="IPR032781">
    <property type="entry name" value="ABC_tran_Xtn"/>
</dbReference>
<keyword evidence="9" id="KW-1185">Reference proteome</keyword>
<feature type="domain" description="ABC transporter" evidence="7">
    <location>
        <begin position="37"/>
        <end position="377"/>
    </location>
</feature>
<dbReference type="STRING" id="69771.A0A1V6PN71"/>
<protein>
    <recommendedName>
        <fullName evidence="7">ABC transporter domain-containing protein</fullName>
    </recommendedName>
</protein>
<dbReference type="SUPFAM" id="SSF52540">
    <property type="entry name" value="P-loop containing nucleoside triphosphate hydrolases"/>
    <property type="match status" value="2"/>
</dbReference>
<feature type="region of interest" description="Disordered" evidence="6">
    <location>
        <begin position="37"/>
        <end position="56"/>
    </location>
</feature>
<proteinExistence type="predicted"/>
<dbReference type="SMART" id="SM00382">
    <property type="entry name" value="AAA"/>
    <property type="match status" value="2"/>
</dbReference>
<dbReference type="InterPro" id="IPR003439">
    <property type="entry name" value="ABC_transporter-like_ATP-bd"/>
</dbReference>
<dbReference type="InterPro" id="IPR017871">
    <property type="entry name" value="ABC_transporter-like_CS"/>
</dbReference>
<dbReference type="InterPro" id="IPR003593">
    <property type="entry name" value="AAA+_ATPase"/>
</dbReference>
<dbReference type="PANTHER" id="PTHR19211:SF135">
    <property type="entry name" value="ATPASE, PUTATIVE (AFU_ORTHOLOGUE AFUA_1G16440)-RELATED"/>
    <property type="match status" value="1"/>
</dbReference>
<dbReference type="GO" id="GO:0016020">
    <property type="term" value="C:membrane"/>
    <property type="evidence" value="ECO:0007669"/>
    <property type="project" value="UniProtKB-SubCell"/>
</dbReference>
<dbReference type="PANTHER" id="PTHR19211">
    <property type="entry name" value="ATP-BINDING TRANSPORT PROTEIN-RELATED"/>
    <property type="match status" value="1"/>
</dbReference>
<evidence type="ECO:0000259" key="7">
    <source>
        <dbReference type="PROSITE" id="PS50893"/>
    </source>
</evidence>
<evidence type="ECO:0000313" key="9">
    <source>
        <dbReference type="Proteomes" id="UP000191522"/>
    </source>
</evidence>
<dbReference type="GO" id="GO:0016887">
    <property type="term" value="F:ATP hydrolysis activity"/>
    <property type="evidence" value="ECO:0007669"/>
    <property type="project" value="InterPro"/>
</dbReference>
<dbReference type="Gene3D" id="3.40.50.300">
    <property type="entry name" value="P-loop containing nucleotide triphosphate hydrolases"/>
    <property type="match status" value="2"/>
</dbReference>
<feature type="domain" description="ABC transporter" evidence="7">
    <location>
        <begin position="478"/>
        <end position="728"/>
    </location>
</feature>
<dbReference type="Proteomes" id="UP000191522">
    <property type="component" value="Unassembled WGS sequence"/>
</dbReference>
<evidence type="ECO:0000256" key="5">
    <source>
        <dbReference type="SAM" id="Coils"/>
    </source>
</evidence>
<dbReference type="AlphaFoldDB" id="A0A1V6PN71"/>
<evidence type="ECO:0000256" key="2">
    <source>
        <dbReference type="ARBA" id="ARBA00022737"/>
    </source>
</evidence>
<dbReference type="Pfam" id="PF12848">
    <property type="entry name" value="ABC_tran_Xtn"/>
    <property type="match status" value="1"/>
</dbReference>
<comment type="subcellular location">
    <subcellularLocation>
        <location evidence="1">Membrane</location>
        <topology evidence="1">Multi-pass membrane protein</topology>
    </subcellularLocation>
</comment>
<evidence type="ECO:0000256" key="3">
    <source>
        <dbReference type="ARBA" id="ARBA00022741"/>
    </source>
</evidence>
<dbReference type="OMA" id="RQIAHME"/>
<keyword evidence="2" id="KW-0677">Repeat</keyword>
<dbReference type="CDD" id="cd03221">
    <property type="entry name" value="ABCF_EF-3"/>
    <property type="match status" value="1"/>
</dbReference>
<organism evidence="8 9">
    <name type="scientific">Penicillium decumbens</name>
    <dbReference type="NCBI Taxonomy" id="69771"/>
    <lineage>
        <taxon>Eukaryota</taxon>
        <taxon>Fungi</taxon>
        <taxon>Dikarya</taxon>
        <taxon>Ascomycota</taxon>
        <taxon>Pezizomycotina</taxon>
        <taxon>Eurotiomycetes</taxon>
        <taxon>Eurotiomycetidae</taxon>
        <taxon>Eurotiales</taxon>
        <taxon>Aspergillaceae</taxon>
        <taxon>Penicillium</taxon>
    </lineage>
</organism>
<reference evidence="9" key="1">
    <citation type="journal article" date="2017" name="Nat. Microbiol.">
        <title>Global analysis of biosynthetic gene clusters reveals vast potential of secondary metabolite production in Penicillium species.</title>
        <authorList>
            <person name="Nielsen J.C."/>
            <person name="Grijseels S."/>
            <person name="Prigent S."/>
            <person name="Ji B."/>
            <person name="Dainat J."/>
            <person name="Nielsen K.F."/>
            <person name="Frisvad J.C."/>
            <person name="Workman M."/>
            <person name="Nielsen J."/>
        </authorList>
    </citation>
    <scope>NUCLEOTIDE SEQUENCE [LARGE SCALE GENOMIC DNA]</scope>
    <source>
        <strain evidence="9">IBT 11843</strain>
    </source>
</reference>
<comment type="caution">
    <text evidence="8">The sequence shown here is derived from an EMBL/GenBank/DDBJ whole genome shotgun (WGS) entry which is preliminary data.</text>
</comment>
<evidence type="ECO:0000313" key="8">
    <source>
        <dbReference type="EMBL" id="OQD78343.1"/>
    </source>
</evidence>
<feature type="compositionally biased region" description="Basic residues" evidence="6">
    <location>
        <begin position="45"/>
        <end position="55"/>
    </location>
</feature>
<dbReference type="FunFam" id="3.40.50.300:FF:003119">
    <property type="entry name" value="ABC ATPase, putative (AFU_orthologue AFUA_1G16440)"/>
    <property type="match status" value="1"/>
</dbReference>
<dbReference type="EMBL" id="MDYL01000001">
    <property type="protein sequence ID" value="OQD78343.1"/>
    <property type="molecule type" value="Genomic_DNA"/>
</dbReference>
<gene>
    <name evidence="8" type="ORF">PENDEC_c001G04844</name>
</gene>
<dbReference type="InterPro" id="IPR050611">
    <property type="entry name" value="ABCF"/>
</dbReference>
<keyword evidence="4" id="KW-0067">ATP-binding</keyword>